<dbReference type="Pfam" id="PF13428">
    <property type="entry name" value="TPR_14"/>
    <property type="match status" value="1"/>
</dbReference>
<dbReference type="InterPro" id="IPR019734">
    <property type="entry name" value="TPR_rpt"/>
</dbReference>
<dbReference type="Pfam" id="PF13432">
    <property type="entry name" value="TPR_16"/>
    <property type="match status" value="1"/>
</dbReference>
<dbReference type="InterPro" id="IPR051012">
    <property type="entry name" value="CellSynth/LPSAsmb/PSIAsmb"/>
</dbReference>
<accession>A0A5C1A5B7</accession>
<sequence length="343" mass="37448">MKKWVAGSGILLVLAAGVVLWLRAGRFDTWLADARDKIGTRAASPLLDQLASDNPDQAEVPYLQARQARLAGKPQDVVTALGRAKQLGWSGALLDRERLLTLAAVDPRSARADVARAWESNPDDADLSLALAGCELQAGREARTLELVDRVLTRDPANLFAHHLRGKCLLQTRHLAEARASLEAAFAGGPDSLAHPAARLDLAMCLLDQGEFGRAHELFLAARKDAPSSPLATFGVGRTASYLNRLDEAEEAYQDILRQRPTHAETLLAMAQVAEQRGDLSAAIPYLERAVKVDPERAEIYARLAKLLTAVGDEKQAAVHESRYREIETARLKKREATPEVRP</sequence>
<dbReference type="Proteomes" id="UP000324974">
    <property type="component" value="Chromosome"/>
</dbReference>
<proteinExistence type="predicted"/>
<feature type="repeat" description="TPR" evidence="3">
    <location>
        <begin position="264"/>
        <end position="297"/>
    </location>
</feature>
<dbReference type="KEGG" id="lrs:PX52LOC_00373"/>
<keyword evidence="1" id="KW-0677">Repeat</keyword>
<dbReference type="AlphaFoldDB" id="A0A5C1A5B7"/>
<evidence type="ECO:0000256" key="1">
    <source>
        <dbReference type="ARBA" id="ARBA00022737"/>
    </source>
</evidence>
<name>A0A5C1A5B7_9BACT</name>
<dbReference type="RefSeq" id="WP_168218758.1">
    <property type="nucleotide sequence ID" value="NZ_CP042425.1"/>
</dbReference>
<keyword evidence="5" id="KW-1185">Reference proteome</keyword>
<dbReference type="EMBL" id="CP042425">
    <property type="protein sequence ID" value="QEL13515.1"/>
    <property type="molecule type" value="Genomic_DNA"/>
</dbReference>
<dbReference type="SMART" id="SM00028">
    <property type="entry name" value="TPR"/>
    <property type="match status" value="5"/>
</dbReference>
<dbReference type="PROSITE" id="PS50005">
    <property type="entry name" value="TPR"/>
    <property type="match status" value="1"/>
</dbReference>
<keyword evidence="2 3" id="KW-0802">TPR repeat</keyword>
<dbReference type="PANTHER" id="PTHR45586">
    <property type="entry name" value="TPR REPEAT-CONTAINING PROTEIN PA4667"/>
    <property type="match status" value="1"/>
</dbReference>
<dbReference type="InterPro" id="IPR011990">
    <property type="entry name" value="TPR-like_helical_dom_sf"/>
</dbReference>
<dbReference type="PANTHER" id="PTHR45586:SF1">
    <property type="entry name" value="LIPOPOLYSACCHARIDE ASSEMBLY PROTEIN B"/>
    <property type="match status" value="1"/>
</dbReference>
<gene>
    <name evidence="4" type="ORF">PX52LOC_00373</name>
</gene>
<protein>
    <submittedName>
        <fullName evidence="4">Uncharacterized protein</fullName>
    </submittedName>
</protein>
<reference evidence="5" key="1">
    <citation type="submission" date="2019-08" db="EMBL/GenBank/DDBJ databases">
        <title>Limnoglobus roseus gen. nov., sp. nov., a novel freshwater planctomycete with a giant genome from the family Gemmataceae.</title>
        <authorList>
            <person name="Kulichevskaya I.S."/>
            <person name="Naumoff D.G."/>
            <person name="Miroshnikov K."/>
            <person name="Ivanova A."/>
            <person name="Philippov D.A."/>
            <person name="Hakobyan A."/>
            <person name="Rijpstra I.C."/>
            <person name="Sinninghe Damste J.S."/>
            <person name="Liesack W."/>
            <person name="Dedysh S.N."/>
        </authorList>
    </citation>
    <scope>NUCLEOTIDE SEQUENCE [LARGE SCALE GENOMIC DNA]</scope>
    <source>
        <strain evidence="5">PX52</strain>
    </source>
</reference>
<organism evidence="4 5">
    <name type="scientific">Limnoglobus roseus</name>
    <dbReference type="NCBI Taxonomy" id="2598579"/>
    <lineage>
        <taxon>Bacteria</taxon>
        <taxon>Pseudomonadati</taxon>
        <taxon>Planctomycetota</taxon>
        <taxon>Planctomycetia</taxon>
        <taxon>Gemmatales</taxon>
        <taxon>Gemmataceae</taxon>
        <taxon>Limnoglobus</taxon>
    </lineage>
</organism>
<dbReference type="Gene3D" id="1.25.40.10">
    <property type="entry name" value="Tetratricopeptide repeat domain"/>
    <property type="match status" value="1"/>
</dbReference>
<dbReference type="SUPFAM" id="SSF48452">
    <property type="entry name" value="TPR-like"/>
    <property type="match status" value="1"/>
</dbReference>
<dbReference type="Pfam" id="PF14559">
    <property type="entry name" value="TPR_19"/>
    <property type="match status" value="1"/>
</dbReference>
<evidence type="ECO:0000256" key="2">
    <source>
        <dbReference type="ARBA" id="ARBA00022803"/>
    </source>
</evidence>
<evidence type="ECO:0000313" key="4">
    <source>
        <dbReference type="EMBL" id="QEL13515.1"/>
    </source>
</evidence>
<evidence type="ECO:0000313" key="5">
    <source>
        <dbReference type="Proteomes" id="UP000324974"/>
    </source>
</evidence>
<evidence type="ECO:0000256" key="3">
    <source>
        <dbReference type="PROSITE-ProRule" id="PRU00339"/>
    </source>
</evidence>